<evidence type="ECO:0000256" key="1">
    <source>
        <dbReference type="ARBA" id="ARBA00009431"/>
    </source>
</evidence>
<evidence type="ECO:0000313" key="8">
    <source>
        <dbReference type="Proteomes" id="UP000807769"/>
    </source>
</evidence>
<dbReference type="InterPro" id="IPR018202">
    <property type="entry name" value="Ser_caboxypep_ser_AS"/>
</dbReference>
<proteinExistence type="inferred from homology"/>
<dbReference type="PROSITE" id="PS00131">
    <property type="entry name" value="CARBOXYPEPT_SER_SER"/>
    <property type="match status" value="1"/>
</dbReference>
<dbReference type="GO" id="GO:0004185">
    <property type="term" value="F:serine-type carboxypeptidase activity"/>
    <property type="evidence" value="ECO:0007669"/>
    <property type="project" value="UniProtKB-UniRule"/>
</dbReference>
<evidence type="ECO:0000256" key="6">
    <source>
        <dbReference type="RuleBase" id="RU361156"/>
    </source>
</evidence>
<dbReference type="Gene3D" id="3.40.50.1820">
    <property type="entry name" value="alpha/beta hydrolase"/>
    <property type="match status" value="1"/>
</dbReference>
<dbReference type="Pfam" id="PF00450">
    <property type="entry name" value="Peptidase_S10"/>
    <property type="match status" value="1"/>
</dbReference>
<dbReference type="EMBL" id="JABBWG010000013">
    <property type="protein sequence ID" value="KAG1817718.1"/>
    <property type="molecule type" value="Genomic_DNA"/>
</dbReference>
<evidence type="ECO:0000256" key="3">
    <source>
        <dbReference type="ARBA" id="ARBA00022670"/>
    </source>
</evidence>
<dbReference type="PRINTS" id="PR00724">
    <property type="entry name" value="CRBOXYPTASEC"/>
</dbReference>
<evidence type="ECO:0000256" key="4">
    <source>
        <dbReference type="ARBA" id="ARBA00022801"/>
    </source>
</evidence>
<dbReference type="EC" id="3.4.16.-" evidence="6"/>
<evidence type="ECO:0000256" key="2">
    <source>
        <dbReference type="ARBA" id="ARBA00022645"/>
    </source>
</evidence>
<keyword evidence="2 6" id="KW-0121">Carboxypeptidase</keyword>
<dbReference type="PANTHER" id="PTHR11802:SF479">
    <property type="entry name" value="CARBOXYPEPTIDASE"/>
    <property type="match status" value="1"/>
</dbReference>
<comment type="caution">
    <text evidence="7">The sequence shown here is derived from an EMBL/GenBank/DDBJ whole genome shotgun (WGS) entry which is preliminary data.</text>
</comment>
<keyword evidence="8" id="KW-1185">Reference proteome</keyword>
<keyword evidence="3 6" id="KW-0645">Protease</keyword>
<protein>
    <recommendedName>
        <fullName evidence="6">Carboxypeptidase</fullName>
        <ecNumber evidence="6">3.4.16.-</ecNumber>
    </recommendedName>
</protein>
<dbReference type="GeneID" id="64631693"/>
<dbReference type="InterPro" id="IPR001563">
    <property type="entry name" value="Peptidase_S10"/>
</dbReference>
<organism evidence="7 8">
    <name type="scientific">Suillus subaureus</name>
    <dbReference type="NCBI Taxonomy" id="48587"/>
    <lineage>
        <taxon>Eukaryota</taxon>
        <taxon>Fungi</taxon>
        <taxon>Dikarya</taxon>
        <taxon>Basidiomycota</taxon>
        <taxon>Agaricomycotina</taxon>
        <taxon>Agaricomycetes</taxon>
        <taxon>Agaricomycetidae</taxon>
        <taxon>Boletales</taxon>
        <taxon>Suillineae</taxon>
        <taxon>Suillaceae</taxon>
        <taxon>Suillus</taxon>
    </lineage>
</organism>
<dbReference type="PANTHER" id="PTHR11802">
    <property type="entry name" value="SERINE PROTEASE FAMILY S10 SERINE CARBOXYPEPTIDASE"/>
    <property type="match status" value="1"/>
</dbReference>
<name>A0A9P7JEG2_9AGAM</name>
<accession>A0A9P7JEG2</accession>
<dbReference type="OrthoDB" id="443318at2759"/>
<evidence type="ECO:0000256" key="5">
    <source>
        <dbReference type="ARBA" id="ARBA00023180"/>
    </source>
</evidence>
<dbReference type="InterPro" id="IPR029058">
    <property type="entry name" value="AB_hydrolase_fold"/>
</dbReference>
<keyword evidence="6" id="KW-0732">Signal</keyword>
<keyword evidence="5" id="KW-0325">Glycoprotein</keyword>
<reference evidence="7" key="1">
    <citation type="journal article" date="2020" name="New Phytol.">
        <title>Comparative genomics reveals dynamic genome evolution in host specialist ectomycorrhizal fungi.</title>
        <authorList>
            <person name="Lofgren L.A."/>
            <person name="Nguyen N.H."/>
            <person name="Vilgalys R."/>
            <person name="Ruytinx J."/>
            <person name="Liao H.L."/>
            <person name="Branco S."/>
            <person name="Kuo A."/>
            <person name="LaButti K."/>
            <person name="Lipzen A."/>
            <person name="Andreopoulos W."/>
            <person name="Pangilinan J."/>
            <person name="Riley R."/>
            <person name="Hundley H."/>
            <person name="Na H."/>
            <person name="Barry K."/>
            <person name="Grigoriev I.V."/>
            <person name="Stajich J.E."/>
            <person name="Kennedy P.G."/>
        </authorList>
    </citation>
    <scope>NUCLEOTIDE SEQUENCE</scope>
    <source>
        <strain evidence="7">MN1</strain>
    </source>
</reference>
<dbReference type="SUPFAM" id="SSF53474">
    <property type="entry name" value="alpha/beta-Hydrolases"/>
    <property type="match status" value="1"/>
</dbReference>
<dbReference type="Proteomes" id="UP000807769">
    <property type="component" value="Unassembled WGS sequence"/>
</dbReference>
<feature type="signal peptide" evidence="6">
    <location>
        <begin position="1"/>
        <end position="16"/>
    </location>
</feature>
<sequence length="522" mass="57886">MLRLPVVLLAVTAASARFMTKDVLMERQLEAAQHWQTGWAVEMGGAGDVERKRVRNITFTNPRASEFYVDGTSLPLVDFDVGPSWAGLLPISNSPNETRQLFFWFFPPGPEGSLDDLIFWTNGGPGCSSLEGLLQENGPFSWSLGQAKPTVNEHSWTNLSSILWVEQPVGTGFSQGVPNAQNEDDVAAQLVGFMQQFLEVFSELKGKQLYLTGESYAGTYVPYIANYIYENPTLLDLSLEGMWISDPSLSWDVVQEQIPAVDFVNKYAGLFSFNQTFTEHLEKKAAKCNYTGYIDKYVTYPPAGLLPLPGDSVEAAEGCDVWDDIFNNALIINPAFNIYRIWDTYPVLWDVLGAPGSIIQSQTPIYFDREDVKHAIHAPDDTEWTECSNVNVFPNGDGSLPPAFTVLPNVIEKNKRTVIVHGLADFVLISEGTRIVIQNMTWNGLQGFRTPIVNDSFIVDGVGAFGTMHSERGLTYYEVILSGHMVPQFAPVVSRQFLTQMRSNAETDISGCLPDYAVPDGL</sequence>
<dbReference type="AlphaFoldDB" id="A0A9P7JEG2"/>
<comment type="similarity">
    <text evidence="1 6">Belongs to the peptidase S10 family.</text>
</comment>
<gene>
    <name evidence="7" type="ORF">BJ212DRAFT_1429768</name>
</gene>
<dbReference type="RefSeq" id="XP_041193960.1">
    <property type="nucleotide sequence ID" value="XM_041337677.1"/>
</dbReference>
<keyword evidence="4 6" id="KW-0378">Hydrolase</keyword>
<dbReference type="GO" id="GO:0006508">
    <property type="term" value="P:proteolysis"/>
    <property type="evidence" value="ECO:0007669"/>
    <property type="project" value="UniProtKB-KW"/>
</dbReference>
<feature type="chain" id="PRO_5040531867" description="Carboxypeptidase" evidence="6">
    <location>
        <begin position="17"/>
        <end position="522"/>
    </location>
</feature>
<evidence type="ECO:0000313" key="7">
    <source>
        <dbReference type="EMBL" id="KAG1817718.1"/>
    </source>
</evidence>